<keyword evidence="3" id="KW-0964">Secreted</keyword>
<dbReference type="PANTHER" id="PTHR33353:SF36">
    <property type="entry name" value="ENDO-BETA-1,4-GLUCANASE D"/>
    <property type="match status" value="1"/>
</dbReference>
<feature type="signal peptide" evidence="16">
    <location>
        <begin position="1"/>
        <end position="23"/>
    </location>
</feature>
<evidence type="ECO:0000256" key="14">
    <source>
        <dbReference type="ARBA" id="ARBA00045077"/>
    </source>
</evidence>
<dbReference type="GO" id="GO:0005576">
    <property type="term" value="C:extracellular region"/>
    <property type="evidence" value="ECO:0007669"/>
    <property type="project" value="UniProtKB-SubCell"/>
</dbReference>
<feature type="domain" description="Auxiliary Activity family 9 catalytic" evidence="17">
    <location>
        <begin position="22"/>
        <end position="237"/>
    </location>
</feature>
<evidence type="ECO:0000256" key="11">
    <source>
        <dbReference type="ARBA" id="ARBA00023277"/>
    </source>
</evidence>
<organism evidence="18 19">
    <name type="scientific">Xylaria hypoxylon</name>
    <dbReference type="NCBI Taxonomy" id="37992"/>
    <lineage>
        <taxon>Eukaryota</taxon>
        <taxon>Fungi</taxon>
        <taxon>Dikarya</taxon>
        <taxon>Ascomycota</taxon>
        <taxon>Pezizomycotina</taxon>
        <taxon>Sordariomycetes</taxon>
        <taxon>Xylariomycetidae</taxon>
        <taxon>Xylariales</taxon>
        <taxon>Xylariaceae</taxon>
        <taxon>Xylaria</taxon>
    </lineage>
</organism>
<keyword evidence="6" id="KW-0136">Cellulose degradation</keyword>
<dbReference type="PANTHER" id="PTHR33353">
    <property type="entry name" value="PUTATIVE (AFU_ORTHOLOGUE AFUA_1G12560)-RELATED"/>
    <property type="match status" value="1"/>
</dbReference>
<dbReference type="GO" id="GO:0030245">
    <property type="term" value="P:cellulose catabolic process"/>
    <property type="evidence" value="ECO:0007669"/>
    <property type="project" value="UniProtKB-KW"/>
</dbReference>
<evidence type="ECO:0000256" key="7">
    <source>
        <dbReference type="ARBA" id="ARBA00023002"/>
    </source>
</evidence>
<proteinExistence type="inferred from homology"/>
<evidence type="ECO:0000256" key="12">
    <source>
        <dbReference type="ARBA" id="ARBA00023326"/>
    </source>
</evidence>
<comment type="cofactor">
    <cofactor evidence="1">
        <name>Cu(2+)</name>
        <dbReference type="ChEBI" id="CHEBI:29036"/>
    </cofactor>
</comment>
<evidence type="ECO:0000259" key="17">
    <source>
        <dbReference type="Pfam" id="PF03443"/>
    </source>
</evidence>
<gene>
    <name evidence="18" type="ORF">E0Z10_g6601</name>
</gene>
<keyword evidence="5 16" id="KW-0732">Signal</keyword>
<dbReference type="CDD" id="cd21175">
    <property type="entry name" value="LPMO_AA9"/>
    <property type="match status" value="1"/>
</dbReference>
<evidence type="ECO:0000256" key="8">
    <source>
        <dbReference type="ARBA" id="ARBA00023008"/>
    </source>
</evidence>
<dbReference type="Proteomes" id="UP000297716">
    <property type="component" value="Unassembled WGS sequence"/>
</dbReference>
<evidence type="ECO:0000313" key="19">
    <source>
        <dbReference type="Proteomes" id="UP000297716"/>
    </source>
</evidence>
<comment type="subcellular location">
    <subcellularLocation>
        <location evidence="2">Secreted</location>
    </subcellularLocation>
</comment>
<keyword evidence="11" id="KW-0119">Carbohydrate metabolism</keyword>
<evidence type="ECO:0000256" key="13">
    <source>
        <dbReference type="ARBA" id="ARBA00044502"/>
    </source>
</evidence>
<evidence type="ECO:0000256" key="1">
    <source>
        <dbReference type="ARBA" id="ARBA00001973"/>
    </source>
</evidence>
<dbReference type="GO" id="GO:0046872">
    <property type="term" value="F:metal ion binding"/>
    <property type="evidence" value="ECO:0007669"/>
    <property type="project" value="UniProtKB-KW"/>
</dbReference>
<keyword evidence="8" id="KW-0186">Copper</keyword>
<evidence type="ECO:0000256" key="10">
    <source>
        <dbReference type="ARBA" id="ARBA00023157"/>
    </source>
</evidence>
<accession>A0A4Z0YS28</accession>
<dbReference type="InterPro" id="IPR005103">
    <property type="entry name" value="AA9_LPMO"/>
</dbReference>
<evidence type="ECO:0000313" key="18">
    <source>
        <dbReference type="EMBL" id="TGJ82171.1"/>
    </source>
</evidence>
<reference evidence="18 19" key="1">
    <citation type="submission" date="2019-03" db="EMBL/GenBank/DDBJ databases">
        <title>Draft genome sequence of Xylaria hypoxylon DSM 108379, a ubiquitous saprotrophic-parasitic fungi on hardwood.</title>
        <authorList>
            <person name="Buettner E."/>
            <person name="Leonhardt S."/>
            <person name="Gebauer A.M."/>
            <person name="Liers C."/>
            <person name="Hofrichter M."/>
            <person name="Kellner H."/>
        </authorList>
    </citation>
    <scope>NUCLEOTIDE SEQUENCE [LARGE SCALE GENOMIC DNA]</scope>
    <source>
        <strain evidence="18 19">DSM 108379</strain>
    </source>
</reference>
<keyword evidence="4" id="KW-0479">Metal-binding</keyword>
<keyword evidence="9" id="KW-0503">Monooxygenase</keyword>
<evidence type="ECO:0000256" key="4">
    <source>
        <dbReference type="ARBA" id="ARBA00022723"/>
    </source>
</evidence>
<keyword evidence="19" id="KW-1185">Reference proteome</keyword>
<dbReference type="EMBL" id="SKBN01000139">
    <property type="protein sequence ID" value="TGJ82171.1"/>
    <property type="molecule type" value="Genomic_DNA"/>
</dbReference>
<dbReference type="Pfam" id="PF03443">
    <property type="entry name" value="AA9"/>
    <property type="match status" value="1"/>
</dbReference>
<evidence type="ECO:0000256" key="5">
    <source>
        <dbReference type="ARBA" id="ARBA00022729"/>
    </source>
</evidence>
<keyword evidence="10" id="KW-1015">Disulfide bond</keyword>
<comment type="similarity">
    <text evidence="13">Belongs to the polysaccharide monooxygenase AA9 family.</text>
</comment>
<evidence type="ECO:0000256" key="6">
    <source>
        <dbReference type="ARBA" id="ARBA00023001"/>
    </source>
</evidence>
<comment type="caution">
    <text evidence="18">The sequence shown here is derived from an EMBL/GenBank/DDBJ whole genome shotgun (WGS) entry which is preliminary data.</text>
</comment>
<evidence type="ECO:0000256" key="9">
    <source>
        <dbReference type="ARBA" id="ARBA00023033"/>
    </source>
</evidence>
<dbReference type="Gene3D" id="2.70.50.70">
    <property type="match status" value="1"/>
</dbReference>
<keyword evidence="7" id="KW-0560">Oxidoreductase</keyword>
<evidence type="ECO:0000256" key="2">
    <source>
        <dbReference type="ARBA" id="ARBA00004613"/>
    </source>
</evidence>
<dbReference type="EC" id="1.14.99.56" evidence="15"/>
<name>A0A4Z0YS28_9PEZI</name>
<dbReference type="GO" id="GO:0004497">
    <property type="term" value="F:monooxygenase activity"/>
    <property type="evidence" value="ECO:0007669"/>
    <property type="project" value="UniProtKB-KW"/>
</dbReference>
<dbReference type="AlphaFoldDB" id="A0A4Z0YS28"/>
<evidence type="ECO:0000256" key="15">
    <source>
        <dbReference type="ARBA" id="ARBA00047174"/>
    </source>
</evidence>
<protein>
    <recommendedName>
        <fullName evidence="15">lytic cellulose monooxygenase (C4-dehydrogenating)</fullName>
        <ecNumber evidence="15">1.14.99.56</ecNumber>
    </recommendedName>
</protein>
<feature type="chain" id="PRO_5021387959" description="lytic cellulose monooxygenase (C4-dehydrogenating)" evidence="16">
    <location>
        <begin position="24"/>
        <end position="308"/>
    </location>
</feature>
<dbReference type="STRING" id="37992.A0A4Z0YS28"/>
<dbReference type="InterPro" id="IPR049892">
    <property type="entry name" value="AA9"/>
</dbReference>
<comment type="catalytic activity">
    <reaction evidence="14">
        <text>[(1-&gt;4)-beta-D-glucosyl]n+m + reduced acceptor + O2 = 4-dehydro-beta-D-glucosyl-[(1-&gt;4)-beta-D-glucosyl]n-1 + [(1-&gt;4)-beta-D-glucosyl]m + acceptor + H2O.</text>
        <dbReference type="EC" id="1.14.99.56"/>
    </reaction>
</comment>
<dbReference type="OrthoDB" id="4849160at2759"/>
<keyword evidence="12" id="KW-0624">Polysaccharide degradation</keyword>
<sequence length="308" mass="33008">MQITSSISLVALAYGASLGVAHSFVSNINIDRLMYDGFHPTAPDSYPLAVGWFTTAFDHGYVNQTGFTTEEIICHRDSRNANAHALVSAGDRIHVQWNGWPMSHKGPVIDYLASCGDNRPCEKVDKNDLSFFKISELGLLDGGNTTLGPGGLWATDLLIANNNSWIVEIPPQIKPGFYVLRTEIIALHNASNAIGSQNYPQCLNIRIAGNGTVLPSGTPGKKLYDPDEPSLYLDITKGLSTYKIPGPTVMSGVKAGTIPPLSHPVPTGPGVTYTGIETTPVTTQIATEVPSAAFSTLTARPKPSFLSW</sequence>
<evidence type="ECO:0000256" key="16">
    <source>
        <dbReference type="SAM" id="SignalP"/>
    </source>
</evidence>
<evidence type="ECO:0000256" key="3">
    <source>
        <dbReference type="ARBA" id="ARBA00022525"/>
    </source>
</evidence>